<reference evidence="1 2" key="1">
    <citation type="submission" date="2014-03" db="EMBL/GenBank/DDBJ databases">
        <title>Draft genome sequence of Deinococcus phoenicis 1P10ME.</title>
        <authorList>
            <person name="Stepanov V.G."/>
            <person name="Vaishampayan P."/>
            <person name="Venkateswaran K."/>
            <person name="Fox G.E."/>
        </authorList>
    </citation>
    <scope>NUCLEOTIDE SEQUENCE [LARGE SCALE GENOMIC DNA]</scope>
    <source>
        <strain evidence="1 2">1P10ME</strain>
    </source>
</reference>
<protein>
    <submittedName>
        <fullName evidence="1">Uncharacterized protein</fullName>
    </submittedName>
</protein>
<dbReference type="EMBL" id="JHAC01000013">
    <property type="protein sequence ID" value="EYB68927.1"/>
    <property type="molecule type" value="Genomic_DNA"/>
</dbReference>
<sequence length="65" mass="7313">MTVTEKDVRSIEDSGQQVMYPDFGFESEQATTRIEETFALRGTSHEIDHDLRARLAALPGAFVIK</sequence>
<keyword evidence="2" id="KW-1185">Reference proteome</keyword>
<proteinExistence type="predicted"/>
<organism evidence="1 2">
    <name type="scientific">Deinococcus phoenicis</name>
    <dbReference type="NCBI Taxonomy" id="1476583"/>
    <lineage>
        <taxon>Bacteria</taxon>
        <taxon>Thermotogati</taxon>
        <taxon>Deinococcota</taxon>
        <taxon>Deinococci</taxon>
        <taxon>Deinococcales</taxon>
        <taxon>Deinococcaceae</taxon>
        <taxon>Deinococcus</taxon>
    </lineage>
</organism>
<comment type="caution">
    <text evidence="1">The sequence shown here is derived from an EMBL/GenBank/DDBJ whole genome shotgun (WGS) entry which is preliminary data.</text>
</comment>
<dbReference type="PATRIC" id="fig|1476583.3.peg.966"/>
<dbReference type="RefSeq" id="WP_034354727.1">
    <property type="nucleotide sequence ID" value="NZ_JHAC01000013.1"/>
</dbReference>
<evidence type="ECO:0000313" key="1">
    <source>
        <dbReference type="EMBL" id="EYB68927.1"/>
    </source>
</evidence>
<evidence type="ECO:0000313" key="2">
    <source>
        <dbReference type="Proteomes" id="UP000020492"/>
    </source>
</evidence>
<dbReference type="Proteomes" id="UP000020492">
    <property type="component" value="Unassembled WGS sequence"/>
</dbReference>
<accession>A0A016QSP0</accession>
<dbReference type="STRING" id="1476583.DEIPH_ctg013orf0033"/>
<dbReference type="AlphaFoldDB" id="A0A016QSP0"/>
<gene>
    <name evidence="1" type="ORF">DEIPH_ctg013orf0033</name>
</gene>
<name>A0A016QSP0_9DEIO</name>